<evidence type="ECO:0000313" key="5">
    <source>
        <dbReference type="EMBL" id="KAK2616103.1"/>
    </source>
</evidence>
<sequence length="203" mass="22683">MSVLRKTSMMAAQVRNSSGKASQALRTWPIHSVYRSPVVIVSTQRRHMSDSPASVQKDTQSKHMDYHGACHCGGIKVHLRTQKTPSELGARACQCGFCRLHGGSFTSDAAGALSIKTAGSVNRYRMGTGTAEFLICTNCGVVPAATWKRDDGKLLSVVRVQCLDIRDELEKYTKKWSLEHELDNPEERFKRRSRTWTPTEIEK</sequence>
<dbReference type="Gene3D" id="2.170.150.70">
    <property type="match status" value="1"/>
</dbReference>
<reference evidence="5" key="1">
    <citation type="submission" date="2023-06" db="EMBL/GenBank/DDBJ databases">
        <authorList>
            <person name="Noh H."/>
        </authorList>
    </citation>
    <scope>NUCLEOTIDE SEQUENCE</scope>
    <source>
        <strain evidence="5">DUCC20226</strain>
    </source>
</reference>
<dbReference type="AlphaFoldDB" id="A0AAD9SRN1"/>
<keyword evidence="3" id="KW-0862">Zinc</keyword>
<accession>A0AAD9SRN1</accession>
<dbReference type="GO" id="GO:0016846">
    <property type="term" value="F:carbon-sulfur lyase activity"/>
    <property type="evidence" value="ECO:0007669"/>
    <property type="project" value="InterPro"/>
</dbReference>
<comment type="caution">
    <text evidence="5">The sequence shown here is derived from an EMBL/GenBank/DDBJ whole genome shotgun (WGS) entry which is preliminary data.</text>
</comment>
<evidence type="ECO:0000259" key="4">
    <source>
        <dbReference type="PROSITE" id="PS51891"/>
    </source>
</evidence>
<dbReference type="InterPro" id="IPR006913">
    <property type="entry name" value="CENP-V/GFA"/>
</dbReference>
<keyword evidence="6" id="KW-1185">Reference proteome</keyword>
<dbReference type="SUPFAM" id="SSF51316">
    <property type="entry name" value="Mss4-like"/>
    <property type="match status" value="1"/>
</dbReference>
<dbReference type="PANTHER" id="PTHR28620">
    <property type="entry name" value="CENTROMERE PROTEIN V"/>
    <property type="match status" value="1"/>
</dbReference>
<dbReference type="GO" id="GO:0046872">
    <property type="term" value="F:metal ion binding"/>
    <property type="evidence" value="ECO:0007669"/>
    <property type="project" value="UniProtKB-KW"/>
</dbReference>
<dbReference type="Pfam" id="PF04828">
    <property type="entry name" value="GFA"/>
    <property type="match status" value="1"/>
</dbReference>
<dbReference type="EMBL" id="JAUJFL010000001">
    <property type="protein sequence ID" value="KAK2616103.1"/>
    <property type="molecule type" value="Genomic_DNA"/>
</dbReference>
<dbReference type="Proteomes" id="UP001265746">
    <property type="component" value="Unassembled WGS sequence"/>
</dbReference>
<evidence type="ECO:0000256" key="2">
    <source>
        <dbReference type="ARBA" id="ARBA00022723"/>
    </source>
</evidence>
<evidence type="ECO:0000256" key="3">
    <source>
        <dbReference type="ARBA" id="ARBA00022833"/>
    </source>
</evidence>
<evidence type="ECO:0000256" key="1">
    <source>
        <dbReference type="ARBA" id="ARBA00005495"/>
    </source>
</evidence>
<dbReference type="InterPro" id="IPR052355">
    <property type="entry name" value="CENP-V-like"/>
</dbReference>
<proteinExistence type="inferred from homology"/>
<protein>
    <recommendedName>
        <fullName evidence="4">CENP-V/GFA domain-containing protein</fullName>
    </recommendedName>
</protein>
<feature type="domain" description="CENP-V/GFA" evidence="4">
    <location>
        <begin position="66"/>
        <end position="173"/>
    </location>
</feature>
<organism evidence="5 6">
    <name type="scientific">Phomopsis amygdali</name>
    <name type="common">Fusicoccum amygdali</name>
    <dbReference type="NCBI Taxonomy" id="1214568"/>
    <lineage>
        <taxon>Eukaryota</taxon>
        <taxon>Fungi</taxon>
        <taxon>Dikarya</taxon>
        <taxon>Ascomycota</taxon>
        <taxon>Pezizomycotina</taxon>
        <taxon>Sordariomycetes</taxon>
        <taxon>Sordariomycetidae</taxon>
        <taxon>Diaporthales</taxon>
        <taxon>Diaporthaceae</taxon>
        <taxon>Diaporthe</taxon>
    </lineage>
</organism>
<dbReference type="InterPro" id="IPR011057">
    <property type="entry name" value="Mss4-like_sf"/>
</dbReference>
<keyword evidence="2" id="KW-0479">Metal-binding</keyword>
<name>A0AAD9SRN1_PHOAM</name>
<comment type="similarity">
    <text evidence="1">Belongs to the Gfa family.</text>
</comment>
<dbReference type="PROSITE" id="PS51891">
    <property type="entry name" value="CENP_V_GFA"/>
    <property type="match status" value="1"/>
</dbReference>
<dbReference type="PANTHER" id="PTHR28620:SF1">
    <property type="entry name" value="CENP-V_GFA DOMAIN-CONTAINING PROTEIN"/>
    <property type="match status" value="1"/>
</dbReference>
<evidence type="ECO:0000313" key="6">
    <source>
        <dbReference type="Proteomes" id="UP001265746"/>
    </source>
</evidence>
<gene>
    <name evidence="5" type="ORF">N8I77_002812</name>
</gene>